<sequence length="250" mass="27134">MEKAKAAVGSFLNKDGKHDTTVHETVNPAVVNEHVTKTHHENVTTAIDREVHQDHYHTSVQPIKDREVLPEKHSHQVAGVETREVKHGNDDHVKQRLAAEAAQFKNTREVGATQHTSTAAPTIAGEHVHHHVHETIQPVIQKETIQPSVVHTTVPNEAKHHTASTLPPVTMSEFKHQGGHLSGREERTDAFAGEPRAVGGTLGGHGADAIGSTTTHGSHDSHDKHAKPSLMDKLNPMKDANGDGKAGFMK</sequence>
<dbReference type="AlphaFoldDB" id="A0A1E1LMI8"/>
<accession>A0A1E1LMI8</accession>
<feature type="region of interest" description="Disordered" evidence="1">
    <location>
        <begin position="198"/>
        <end position="250"/>
    </location>
</feature>
<reference evidence="3" key="1">
    <citation type="submission" date="2016-03" db="EMBL/GenBank/DDBJ databases">
        <authorList>
            <person name="Guldener U."/>
        </authorList>
    </citation>
    <scope>NUCLEOTIDE SEQUENCE [LARGE SCALE GENOMIC DNA]</scope>
    <source>
        <strain evidence="3">04CH-RAC-A.6.1</strain>
    </source>
</reference>
<evidence type="ECO:0000313" key="2">
    <source>
        <dbReference type="EMBL" id="CZT11695.1"/>
    </source>
</evidence>
<evidence type="ECO:0000313" key="3">
    <source>
        <dbReference type="Proteomes" id="UP000178912"/>
    </source>
</evidence>
<protein>
    <recommendedName>
        <fullName evidence="4">Allergen</fullName>
    </recommendedName>
</protein>
<dbReference type="PANTHER" id="PTHR38703:SF1">
    <property type="entry name" value="ALLERGEN"/>
    <property type="match status" value="1"/>
</dbReference>
<dbReference type="Proteomes" id="UP000178912">
    <property type="component" value="Unassembled WGS sequence"/>
</dbReference>
<keyword evidence="3" id="KW-1185">Reference proteome</keyword>
<proteinExistence type="predicted"/>
<evidence type="ECO:0008006" key="4">
    <source>
        <dbReference type="Google" id="ProtNLM"/>
    </source>
</evidence>
<evidence type="ECO:0000256" key="1">
    <source>
        <dbReference type="SAM" id="MobiDB-lite"/>
    </source>
</evidence>
<dbReference type="OrthoDB" id="2118965at2759"/>
<dbReference type="PANTHER" id="PTHR38703">
    <property type="entry name" value="CHROMOSOME 8, WHOLE GENOME SHOTGUN SEQUENCE"/>
    <property type="match status" value="1"/>
</dbReference>
<name>A0A1E1LMI8_9HELO</name>
<gene>
    <name evidence="2" type="ORF">RAG0_15777</name>
</gene>
<organism evidence="2 3">
    <name type="scientific">Rhynchosporium agropyri</name>
    <dbReference type="NCBI Taxonomy" id="914238"/>
    <lineage>
        <taxon>Eukaryota</taxon>
        <taxon>Fungi</taxon>
        <taxon>Dikarya</taxon>
        <taxon>Ascomycota</taxon>
        <taxon>Pezizomycotina</taxon>
        <taxon>Leotiomycetes</taxon>
        <taxon>Helotiales</taxon>
        <taxon>Ploettnerulaceae</taxon>
        <taxon>Rhynchosporium</taxon>
    </lineage>
</organism>
<dbReference type="EMBL" id="FJUX01000145">
    <property type="protein sequence ID" value="CZT11695.1"/>
    <property type="molecule type" value="Genomic_DNA"/>
</dbReference>